<evidence type="ECO:0000313" key="20">
    <source>
        <dbReference type="Proteomes" id="UP000488956"/>
    </source>
</evidence>
<dbReference type="EMBL" id="QXGB01002988">
    <property type="protein sequence ID" value="KAE9173551.1"/>
    <property type="molecule type" value="Genomic_DNA"/>
</dbReference>
<dbReference type="Proteomes" id="UP000460718">
    <property type="component" value="Unassembled WGS sequence"/>
</dbReference>
<evidence type="ECO:0000313" key="3">
    <source>
        <dbReference type="EMBL" id="KAE9066204.1"/>
    </source>
</evidence>
<evidence type="ECO:0000313" key="2">
    <source>
        <dbReference type="EMBL" id="KAE8973823.1"/>
    </source>
</evidence>
<dbReference type="AlphaFoldDB" id="A0A6A3ZJJ5"/>
<dbReference type="EMBL" id="QXGE01003250">
    <property type="protein sequence ID" value="KAE9276147.1"/>
    <property type="molecule type" value="Genomic_DNA"/>
</dbReference>
<gene>
    <name evidence="9" type="ORF">PF001_g26266</name>
    <name evidence="8" type="ORF">PF002_g11305</name>
    <name evidence="6" type="ORF">PF004_g30703</name>
    <name evidence="7" type="ORF">PF005_g26223</name>
    <name evidence="5" type="ORF">PF006_g26580</name>
    <name evidence="3" type="ORF">PF007_g28563</name>
    <name evidence="10" type="ORF">PF008_g26705</name>
    <name evidence="1" type="ORF">PF009_g26947</name>
    <name evidence="4" type="ORF">PF010_g26635</name>
    <name evidence="2" type="ORF">PF011_g25104</name>
</gene>
<name>A0A6A3ZJJ5_9STRA</name>
<dbReference type="EMBL" id="QXFY01003325">
    <property type="protein sequence ID" value="KAE9286270.1"/>
    <property type="molecule type" value="Genomic_DNA"/>
</dbReference>
<dbReference type="Proteomes" id="UP000441208">
    <property type="component" value="Unassembled WGS sequence"/>
</dbReference>
<evidence type="ECO:0000313" key="15">
    <source>
        <dbReference type="Proteomes" id="UP000440732"/>
    </source>
</evidence>
<evidence type="ECO:0000313" key="13">
    <source>
        <dbReference type="Proteomes" id="UP000437068"/>
    </source>
</evidence>
<dbReference type="Proteomes" id="UP000486351">
    <property type="component" value="Unassembled WGS sequence"/>
</dbReference>
<evidence type="ECO:0000313" key="19">
    <source>
        <dbReference type="Proteomes" id="UP000486351"/>
    </source>
</evidence>
<dbReference type="Proteomes" id="UP000429523">
    <property type="component" value="Unassembled WGS sequence"/>
</dbReference>
<dbReference type="EMBL" id="QXFZ01003994">
    <property type="protein sequence ID" value="KAE9066204.1"/>
    <property type="molecule type" value="Genomic_DNA"/>
</dbReference>
<evidence type="ECO:0000313" key="17">
    <source>
        <dbReference type="Proteomes" id="UP000460718"/>
    </source>
</evidence>
<dbReference type="EMBL" id="QXFW01002992">
    <property type="protein sequence ID" value="KAE8973823.1"/>
    <property type="molecule type" value="Genomic_DNA"/>
</dbReference>
<dbReference type="Proteomes" id="UP000437068">
    <property type="component" value="Unassembled WGS sequence"/>
</dbReference>
<protein>
    <submittedName>
        <fullName evidence="8">Uncharacterized protein</fullName>
    </submittedName>
</protein>
<dbReference type="Proteomes" id="UP000488956">
    <property type="component" value="Unassembled WGS sequence"/>
</dbReference>
<dbReference type="EMBL" id="QXGC01006715">
    <property type="protein sequence ID" value="KAE9161818.1"/>
    <property type="molecule type" value="Genomic_DNA"/>
</dbReference>
<dbReference type="Proteomes" id="UP000440732">
    <property type="component" value="Unassembled WGS sequence"/>
</dbReference>
<reference evidence="11 12" key="1">
    <citation type="submission" date="2018-08" db="EMBL/GenBank/DDBJ databases">
        <title>Genomic investigation of the strawberry pathogen Phytophthora fragariae indicates pathogenicity is determined by transcriptional variation in three key races.</title>
        <authorList>
            <person name="Adams T.M."/>
            <person name="Armitage A.D."/>
            <person name="Sobczyk M.K."/>
            <person name="Bates H.J."/>
            <person name="Dunwell J.M."/>
            <person name="Nellist C.F."/>
            <person name="Harrison R.J."/>
        </authorList>
    </citation>
    <scope>NUCLEOTIDE SEQUENCE [LARGE SCALE GENOMIC DNA]</scope>
    <source>
        <strain evidence="9 13">A4</strain>
        <strain evidence="8 14">BC-1</strain>
        <strain evidence="6 18">BC-23</strain>
        <strain evidence="7 12">NOV-27</strain>
        <strain evidence="5 15">NOV-5</strain>
        <strain evidence="3 16">NOV-71</strain>
        <strain evidence="10 19">NOV-77</strain>
        <strain evidence="1 11">NOV-9</strain>
        <strain evidence="4 20">ONT-3</strain>
        <strain evidence="2 17">SCRP245</strain>
    </source>
</reference>
<evidence type="ECO:0000313" key="7">
    <source>
        <dbReference type="EMBL" id="KAE9173551.1"/>
    </source>
</evidence>
<evidence type="ECO:0000313" key="8">
    <source>
        <dbReference type="EMBL" id="KAE9236150.1"/>
    </source>
</evidence>
<evidence type="ECO:0000313" key="6">
    <source>
        <dbReference type="EMBL" id="KAE9161818.1"/>
    </source>
</evidence>
<keyword evidence="12" id="KW-1185">Reference proteome</keyword>
<comment type="caution">
    <text evidence="8">The sequence shown here is derived from an EMBL/GenBank/DDBJ whole genome shotgun (WGS) entry which is preliminary data.</text>
</comment>
<evidence type="ECO:0000313" key="12">
    <source>
        <dbReference type="Proteomes" id="UP000433483"/>
    </source>
</evidence>
<evidence type="ECO:0000313" key="1">
    <source>
        <dbReference type="EMBL" id="KAE8922793.1"/>
    </source>
</evidence>
<evidence type="ECO:0000313" key="11">
    <source>
        <dbReference type="Proteomes" id="UP000429523"/>
    </source>
</evidence>
<evidence type="ECO:0000313" key="9">
    <source>
        <dbReference type="EMBL" id="KAE9276147.1"/>
    </source>
</evidence>
<dbReference type="EMBL" id="QXGF01002969">
    <property type="protein sequence ID" value="KAE8922793.1"/>
    <property type="molecule type" value="Genomic_DNA"/>
</dbReference>
<evidence type="ECO:0000313" key="14">
    <source>
        <dbReference type="Proteomes" id="UP000440367"/>
    </source>
</evidence>
<evidence type="ECO:0000313" key="18">
    <source>
        <dbReference type="Proteomes" id="UP000476176"/>
    </source>
</evidence>
<evidence type="ECO:0000313" key="16">
    <source>
        <dbReference type="Proteomes" id="UP000441208"/>
    </source>
</evidence>
<proteinExistence type="predicted"/>
<dbReference type="Proteomes" id="UP000476176">
    <property type="component" value="Unassembled WGS sequence"/>
</dbReference>
<dbReference type="EMBL" id="QXGA01003383">
    <property type="protein sequence ID" value="KAE9083932.1"/>
    <property type="molecule type" value="Genomic_DNA"/>
</dbReference>
<evidence type="ECO:0000313" key="4">
    <source>
        <dbReference type="EMBL" id="KAE9069517.1"/>
    </source>
</evidence>
<evidence type="ECO:0000313" key="5">
    <source>
        <dbReference type="EMBL" id="KAE9083932.1"/>
    </source>
</evidence>
<evidence type="ECO:0000313" key="10">
    <source>
        <dbReference type="EMBL" id="KAE9286270.1"/>
    </source>
</evidence>
<accession>A0A6A3ZJJ5</accession>
<dbReference type="Proteomes" id="UP000433483">
    <property type="component" value="Unassembled WGS sequence"/>
</dbReference>
<sequence length="56" mass="5676">MAVSAAAALLSGSSQVDIILLLEVLNISTGACNDIGTMAASNLRSCRLANSPRSIN</sequence>
<dbReference type="EMBL" id="QXFX01003359">
    <property type="protein sequence ID" value="KAE9069517.1"/>
    <property type="molecule type" value="Genomic_DNA"/>
</dbReference>
<organism evidence="8 14">
    <name type="scientific">Phytophthora fragariae</name>
    <dbReference type="NCBI Taxonomy" id="53985"/>
    <lineage>
        <taxon>Eukaryota</taxon>
        <taxon>Sar</taxon>
        <taxon>Stramenopiles</taxon>
        <taxon>Oomycota</taxon>
        <taxon>Peronosporomycetes</taxon>
        <taxon>Peronosporales</taxon>
        <taxon>Peronosporaceae</taxon>
        <taxon>Phytophthora</taxon>
    </lineage>
</organism>
<dbReference type="EMBL" id="QXGD01000514">
    <property type="protein sequence ID" value="KAE9236150.1"/>
    <property type="molecule type" value="Genomic_DNA"/>
</dbReference>
<dbReference type="Proteomes" id="UP000440367">
    <property type="component" value="Unassembled WGS sequence"/>
</dbReference>